<dbReference type="AlphaFoldDB" id="A0A855X5M7"/>
<keyword evidence="1" id="KW-0732">Signal</keyword>
<accession>A0A855X5M7</accession>
<dbReference type="SUPFAM" id="SSF53474">
    <property type="entry name" value="alpha/beta-Hydrolases"/>
    <property type="match status" value="1"/>
</dbReference>
<dbReference type="EMBL" id="PQAP01000023">
    <property type="protein sequence ID" value="PWB74748.1"/>
    <property type="molecule type" value="Genomic_DNA"/>
</dbReference>
<evidence type="ECO:0008006" key="4">
    <source>
        <dbReference type="Google" id="ProtNLM"/>
    </source>
</evidence>
<feature type="chain" id="PRO_5032375764" description="Serine aminopeptidase S33 domain-containing protein" evidence="1">
    <location>
        <begin position="21"/>
        <end position="259"/>
    </location>
</feature>
<feature type="signal peptide" evidence="1">
    <location>
        <begin position="1"/>
        <end position="20"/>
    </location>
</feature>
<proteinExistence type="predicted"/>
<organism evidence="2 3">
    <name type="scientific">candidate division GN15 bacterium</name>
    <dbReference type="NCBI Taxonomy" id="2072418"/>
    <lineage>
        <taxon>Bacteria</taxon>
        <taxon>candidate division GN15</taxon>
    </lineage>
</organism>
<sequence>MRLALICGLTVMMFAALVTAEPAKIAISTNEEKVIVVDDSLRITAWLMRDTAESLEPMIILLHQKGLTHESYQPFIDALTQFVEKDSLHRPMPTILNFDLRGHGKSILRGKDTLNHATMSNVEYQHIPNDVAQMVRTLENDRSLGIDTTNLIVIGASIGANSAAILTEKLPGVRRIVMLSPGKSYHGLEPAKAVANFKGEILIMAARGDIYSKESSEFLYDSNKTHTTLLWYGDAEHGTGIINGDKNAMNALIEWIMRK</sequence>
<gene>
    <name evidence="2" type="ORF">C3F09_03405</name>
</gene>
<comment type="caution">
    <text evidence="2">The sequence shown here is derived from an EMBL/GenBank/DDBJ whole genome shotgun (WGS) entry which is preliminary data.</text>
</comment>
<name>A0A855X5M7_9BACT</name>
<evidence type="ECO:0000313" key="2">
    <source>
        <dbReference type="EMBL" id="PWB74748.1"/>
    </source>
</evidence>
<dbReference type="Gene3D" id="3.40.50.1820">
    <property type="entry name" value="alpha/beta hydrolase"/>
    <property type="match status" value="1"/>
</dbReference>
<dbReference type="InterPro" id="IPR029058">
    <property type="entry name" value="AB_hydrolase_fold"/>
</dbReference>
<dbReference type="Proteomes" id="UP000250918">
    <property type="component" value="Unassembled WGS sequence"/>
</dbReference>
<protein>
    <recommendedName>
        <fullName evidence="4">Serine aminopeptidase S33 domain-containing protein</fullName>
    </recommendedName>
</protein>
<evidence type="ECO:0000313" key="3">
    <source>
        <dbReference type="Proteomes" id="UP000250918"/>
    </source>
</evidence>
<evidence type="ECO:0000256" key="1">
    <source>
        <dbReference type="SAM" id="SignalP"/>
    </source>
</evidence>
<reference evidence="2 3" key="1">
    <citation type="journal article" date="2018" name="ISME J.">
        <title>A methanotrophic archaeon couples anaerobic oxidation of methane to Fe(III) reduction.</title>
        <authorList>
            <person name="Cai C."/>
            <person name="Leu A.O."/>
            <person name="Xie G.J."/>
            <person name="Guo J."/>
            <person name="Feng Y."/>
            <person name="Zhao J.X."/>
            <person name="Tyson G.W."/>
            <person name="Yuan Z."/>
            <person name="Hu S."/>
        </authorList>
    </citation>
    <scope>NUCLEOTIDE SEQUENCE [LARGE SCALE GENOMIC DNA]</scope>
    <source>
        <strain evidence="2">FeB_12</strain>
    </source>
</reference>